<name>A0A9J6EQN2_RHIMP</name>
<dbReference type="VEuPathDB" id="VectorBase:LOC119180902"/>
<reference evidence="2" key="2">
    <citation type="submission" date="2021-09" db="EMBL/GenBank/DDBJ databases">
        <authorList>
            <person name="Jia N."/>
            <person name="Wang J."/>
            <person name="Shi W."/>
            <person name="Du L."/>
            <person name="Sun Y."/>
            <person name="Zhan W."/>
            <person name="Jiang J."/>
            <person name="Wang Q."/>
            <person name="Zhang B."/>
            <person name="Ji P."/>
            <person name="Sakyi L.B."/>
            <person name="Cui X."/>
            <person name="Yuan T."/>
            <person name="Jiang B."/>
            <person name="Yang W."/>
            <person name="Lam T.T.-Y."/>
            <person name="Chang Q."/>
            <person name="Ding S."/>
            <person name="Wang X."/>
            <person name="Zhu J."/>
            <person name="Ruan X."/>
            <person name="Zhao L."/>
            <person name="Wei J."/>
            <person name="Que T."/>
            <person name="Du C."/>
            <person name="Cheng J."/>
            <person name="Dai P."/>
            <person name="Han X."/>
            <person name="Huang E."/>
            <person name="Gao Y."/>
            <person name="Liu J."/>
            <person name="Shao H."/>
            <person name="Ye R."/>
            <person name="Li L."/>
            <person name="Wei W."/>
            <person name="Wang X."/>
            <person name="Wang C."/>
            <person name="Huo Q."/>
            <person name="Li W."/>
            <person name="Guo W."/>
            <person name="Chen H."/>
            <person name="Chen S."/>
            <person name="Zhou L."/>
            <person name="Zhou L."/>
            <person name="Ni X."/>
            <person name="Tian J."/>
            <person name="Zhou Y."/>
            <person name="Sheng Y."/>
            <person name="Liu T."/>
            <person name="Pan Y."/>
            <person name="Xia L."/>
            <person name="Li J."/>
            <person name="Zhao F."/>
            <person name="Cao W."/>
        </authorList>
    </citation>
    <scope>NUCLEOTIDE SEQUENCE</scope>
    <source>
        <strain evidence="2">Rmic-2018</strain>
        <tissue evidence="2">Larvae</tissue>
    </source>
</reference>
<evidence type="ECO:0008006" key="4">
    <source>
        <dbReference type="Google" id="ProtNLM"/>
    </source>
</evidence>
<proteinExistence type="predicted"/>
<sequence>MKHTKRAKASNGKALDGEELVDWVQCPSCERWLERSDTPFETTQEAEADLSFLCRICERMRVMREPSQLQWKQESESWQLALDSLAARLEAHIVNSINEREVLLDKLAEERRLRGALLEQVGALQRALDITADKTSSHENTSATRRVEVTKSEEDVSNPTNGQSTEEAEALPAQDVKKKSTRHRRSRKKNEDIHVGFLNLHGARTASKWEELYQMMGDEDIEIYAVAETHLRVMEEPPVHKSWQWAGLNRSGQSRKGGGLGFLWKTRSAWKKLDSPCGEHMWVEGYLQGLAVLVGVAYFAVSAGADAGNSRMAQCIREDVARWANQREVLIMGGFNGHLQALDDFQDTNGELLLALARTLALDVLNLRPECEGQYTWSARNSRSCIDYVLATPASARRLTHMNIDEKALRTQVYRRHFDPSLADSTVQCRTCGKDEENIEQLVLHRECLCPRQTDGATLPEALAFVNDCGTPGGDSRDTNVHPLAATAITKARLLQWWSRRQ</sequence>
<evidence type="ECO:0000313" key="2">
    <source>
        <dbReference type="EMBL" id="KAH8036697.1"/>
    </source>
</evidence>
<reference evidence="2" key="1">
    <citation type="journal article" date="2020" name="Cell">
        <title>Large-Scale Comparative Analyses of Tick Genomes Elucidate Their Genetic Diversity and Vector Capacities.</title>
        <authorList>
            <consortium name="Tick Genome and Microbiome Consortium (TIGMIC)"/>
            <person name="Jia N."/>
            <person name="Wang J."/>
            <person name="Shi W."/>
            <person name="Du L."/>
            <person name="Sun Y."/>
            <person name="Zhan W."/>
            <person name="Jiang J.F."/>
            <person name="Wang Q."/>
            <person name="Zhang B."/>
            <person name="Ji P."/>
            <person name="Bell-Sakyi L."/>
            <person name="Cui X.M."/>
            <person name="Yuan T.T."/>
            <person name="Jiang B.G."/>
            <person name="Yang W.F."/>
            <person name="Lam T.T."/>
            <person name="Chang Q.C."/>
            <person name="Ding S.J."/>
            <person name="Wang X.J."/>
            <person name="Zhu J.G."/>
            <person name="Ruan X.D."/>
            <person name="Zhao L."/>
            <person name="Wei J.T."/>
            <person name="Ye R.Z."/>
            <person name="Que T.C."/>
            <person name="Du C.H."/>
            <person name="Zhou Y.H."/>
            <person name="Cheng J.X."/>
            <person name="Dai P.F."/>
            <person name="Guo W.B."/>
            <person name="Han X.H."/>
            <person name="Huang E.J."/>
            <person name="Li L.F."/>
            <person name="Wei W."/>
            <person name="Gao Y.C."/>
            <person name="Liu J.Z."/>
            <person name="Shao H.Z."/>
            <person name="Wang X."/>
            <person name="Wang C.C."/>
            <person name="Yang T.C."/>
            <person name="Huo Q.B."/>
            <person name="Li W."/>
            <person name="Chen H.Y."/>
            <person name="Chen S.E."/>
            <person name="Zhou L.G."/>
            <person name="Ni X.B."/>
            <person name="Tian J.H."/>
            <person name="Sheng Y."/>
            <person name="Liu T."/>
            <person name="Pan Y.S."/>
            <person name="Xia L.Y."/>
            <person name="Li J."/>
            <person name="Zhao F."/>
            <person name="Cao W.C."/>
        </authorList>
    </citation>
    <scope>NUCLEOTIDE SEQUENCE</scope>
    <source>
        <strain evidence="2">Rmic-2018</strain>
    </source>
</reference>
<comment type="caution">
    <text evidence="2">The sequence shown here is derived from an EMBL/GenBank/DDBJ whole genome shotgun (WGS) entry which is preliminary data.</text>
</comment>
<dbReference type="EMBL" id="JABSTU010000002">
    <property type="protein sequence ID" value="KAH8036697.1"/>
    <property type="molecule type" value="Genomic_DNA"/>
</dbReference>
<keyword evidence="3" id="KW-1185">Reference proteome</keyword>
<dbReference type="Gene3D" id="3.60.10.10">
    <property type="entry name" value="Endonuclease/exonuclease/phosphatase"/>
    <property type="match status" value="1"/>
</dbReference>
<dbReference type="SUPFAM" id="SSF56219">
    <property type="entry name" value="DNase I-like"/>
    <property type="match status" value="1"/>
</dbReference>
<gene>
    <name evidence="2" type="ORF">HPB51_003949</name>
</gene>
<dbReference type="AlphaFoldDB" id="A0A9J6EQN2"/>
<feature type="compositionally biased region" description="Basic and acidic residues" evidence="1">
    <location>
        <begin position="145"/>
        <end position="154"/>
    </location>
</feature>
<evidence type="ECO:0000313" key="3">
    <source>
        <dbReference type="Proteomes" id="UP000821866"/>
    </source>
</evidence>
<feature type="region of interest" description="Disordered" evidence="1">
    <location>
        <begin position="133"/>
        <end position="189"/>
    </location>
</feature>
<dbReference type="InterPro" id="IPR036691">
    <property type="entry name" value="Endo/exonu/phosph_ase_sf"/>
</dbReference>
<evidence type="ECO:0000256" key="1">
    <source>
        <dbReference type="SAM" id="MobiDB-lite"/>
    </source>
</evidence>
<feature type="compositionally biased region" description="Basic residues" evidence="1">
    <location>
        <begin position="179"/>
        <end position="188"/>
    </location>
</feature>
<organism evidence="2 3">
    <name type="scientific">Rhipicephalus microplus</name>
    <name type="common">Cattle tick</name>
    <name type="synonym">Boophilus microplus</name>
    <dbReference type="NCBI Taxonomy" id="6941"/>
    <lineage>
        <taxon>Eukaryota</taxon>
        <taxon>Metazoa</taxon>
        <taxon>Ecdysozoa</taxon>
        <taxon>Arthropoda</taxon>
        <taxon>Chelicerata</taxon>
        <taxon>Arachnida</taxon>
        <taxon>Acari</taxon>
        <taxon>Parasitiformes</taxon>
        <taxon>Ixodida</taxon>
        <taxon>Ixodoidea</taxon>
        <taxon>Ixodidae</taxon>
        <taxon>Rhipicephalinae</taxon>
        <taxon>Rhipicephalus</taxon>
        <taxon>Boophilus</taxon>
    </lineage>
</organism>
<accession>A0A9J6EQN2</accession>
<protein>
    <recommendedName>
        <fullName evidence="4">Endonuclease/exonuclease/phosphatase domain-containing protein</fullName>
    </recommendedName>
</protein>
<dbReference type="Proteomes" id="UP000821866">
    <property type="component" value="Chromosome 10"/>
</dbReference>